<protein>
    <submittedName>
        <fullName evidence="1">Uncharacterized protein</fullName>
    </submittedName>
</protein>
<accession>A0A059XXF3</accession>
<reference evidence="2" key="1">
    <citation type="submission" date="2014-02" db="EMBL/GenBank/DDBJ databases">
        <title>Complete genome sequence and comparative genomic analysis of the nitrogen-fixing bacterium Leptospirillum ferriphilum YSK.</title>
        <authorList>
            <person name="Guo X."/>
            <person name="Yin H."/>
            <person name="Liang Y."/>
            <person name="Hu Q."/>
            <person name="Ma L."/>
            <person name="Xiao Y."/>
            <person name="Zhang X."/>
            <person name="Qiu G."/>
            <person name="Liu X."/>
        </authorList>
    </citation>
    <scope>NUCLEOTIDE SEQUENCE [LARGE SCALE GENOMIC DNA]</scope>
    <source>
        <strain evidence="2">YSK</strain>
    </source>
</reference>
<dbReference type="EMBL" id="CP007243">
    <property type="protein sequence ID" value="AIA31765.1"/>
    <property type="molecule type" value="Genomic_DNA"/>
</dbReference>
<reference evidence="1 2" key="2">
    <citation type="journal article" date="2015" name="Biomed. Res. Int.">
        <title>Effects of Arsenite Resistance on the Growth and Functional Gene Expression of Leptospirillum ferriphilum and Acidithiobacillus thiooxidans in Pure Culture and Coculture.</title>
        <authorList>
            <person name="Jiang H."/>
            <person name="Liang Y."/>
            <person name="Yin H."/>
            <person name="Xiao Y."/>
            <person name="Guo X."/>
            <person name="Xu Y."/>
            <person name="Hu Q."/>
            <person name="Liu H."/>
            <person name="Liu X."/>
        </authorList>
    </citation>
    <scope>NUCLEOTIDE SEQUENCE [LARGE SCALE GENOMIC DNA]</scope>
    <source>
        <strain evidence="1 2">YSK</strain>
    </source>
</reference>
<dbReference type="AlphaFoldDB" id="A0A059XXF3"/>
<dbReference type="HOGENOM" id="CLU_2193671_0_0_0"/>
<organism evidence="1 2">
    <name type="scientific">Leptospirillum ferriphilum YSK</name>
    <dbReference type="NCBI Taxonomy" id="1441628"/>
    <lineage>
        <taxon>Bacteria</taxon>
        <taxon>Pseudomonadati</taxon>
        <taxon>Nitrospirota</taxon>
        <taxon>Nitrospiria</taxon>
        <taxon>Nitrospirales</taxon>
        <taxon>Nitrospiraceae</taxon>
        <taxon>Leptospirillum</taxon>
    </lineage>
</organism>
<evidence type="ECO:0000313" key="2">
    <source>
        <dbReference type="Proteomes" id="UP000027059"/>
    </source>
</evidence>
<gene>
    <name evidence="1" type="ORF">Y981_07360</name>
</gene>
<evidence type="ECO:0000313" key="1">
    <source>
        <dbReference type="EMBL" id="AIA31765.1"/>
    </source>
</evidence>
<dbReference type="KEGG" id="lfp:Y981_07360"/>
<keyword evidence="2" id="KW-1185">Reference proteome</keyword>
<proteinExistence type="predicted"/>
<sequence>MENQQCPLSKSEVLSYARIIGEQAEDFLPSDVLTQECPDLWEESLKDYVLENSLSLVLESGKEEWTVEIVDQLLEGMRSGFLEPGGPATVLIGEILFRIREEVLRMLN</sequence>
<dbReference type="Proteomes" id="UP000027059">
    <property type="component" value="Chromosome"/>
</dbReference>
<name>A0A059XXF3_9BACT</name>